<dbReference type="NCBIfam" id="TIGR00072">
    <property type="entry name" value="hydrog_prot"/>
    <property type="match status" value="1"/>
</dbReference>
<dbReference type="RefSeq" id="WP_095041686.1">
    <property type="nucleotide sequence ID" value="NZ_LN890655.1"/>
</dbReference>
<organism evidence="1 2">
    <name type="scientific">Candidatus Promineifilum breve</name>
    <dbReference type="NCBI Taxonomy" id="1806508"/>
    <lineage>
        <taxon>Bacteria</taxon>
        <taxon>Bacillati</taxon>
        <taxon>Chloroflexota</taxon>
        <taxon>Ardenticatenia</taxon>
        <taxon>Candidatus Promineifilales</taxon>
        <taxon>Candidatus Promineifilaceae</taxon>
        <taxon>Candidatus Promineifilum</taxon>
    </lineage>
</organism>
<dbReference type="Gene3D" id="3.40.50.1450">
    <property type="entry name" value="HybD-like"/>
    <property type="match status" value="1"/>
</dbReference>
<proteinExistence type="predicted"/>
<dbReference type="GO" id="GO:0008047">
    <property type="term" value="F:enzyme activator activity"/>
    <property type="evidence" value="ECO:0007669"/>
    <property type="project" value="InterPro"/>
</dbReference>
<accession>A0A160SYB0</accession>
<evidence type="ECO:0000313" key="1">
    <source>
        <dbReference type="EMBL" id="CUS02024.2"/>
    </source>
</evidence>
<dbReference type="OrthoDB" id="9808862at2"/>
<gene>
    <name evidence="1" type="ORF">CFX0092_A0143</name>
</gene>
<reference evidence="1" key="1">
    <citation type="submission" date="2016-01" db="EMBL/GenBank/DDBJ databases">
        <authorList>
            <person name="Mcilroy J.S."/>
            <person name="Karst M S."/>
            <person name="Albertsen M."/>
        </authorList>
    </citation>
    <scope>NUCLEOTIDE SEQUENCE</scope>
    <source>
        <strain evidence="1">Cfx-K</strain>
    </source>
</reference>
<dbReference type="InterPro" id="IPR023430">
    <property type="entry name" value="Pept_HybD-like_dom_sf"/>
</dbReference>
<dbReference type="AlphaFoldDB" id="A0A160SYB0"/>
<name>A0A160SYB0_9CHLR</name>
<protein>
    <submittedName>
        <fullName evidence="1">Hydrogenase maturation factor</fullName>
    </submittedName>
</protein>
<dbReference type="Proteomes" id="UP000215027">
    <property type="component" value="Chromosome I"/>
</dbReference>
<dbReference type="GO" id="GO:0016485">
    <property type="term" value="P:protein processing"/>
    <property type="evidence" value="ECO:0007669"/>
    <property type="project" value="TreeGrafter"/>
</dbReference>
<dbReference type="PANTHER" id="PTHR30302:SF5">
    <property type="entry name" value="SLR1876 PROTEIN"/>
    <property type="match status" value="1"/>
</dbReference>
<dbReference type="PRINTS" id="PR00446">
    <property type="entry name" value="HYDRGNUPTAKE"/>
</dbReference>
<dbReference type="GO" id="GO:0004175">
    <property type="term" value="F:endopeptidase activity"/>
    <property type="evidence" value="ECO:0007669"/>
    <property type="project" value="TreeGrafter"/>
</dbReference>
<dbReference type="PANTHER" id="PTHR30302">
    <property type="entry name" value="HYDROGENASE 1 MATURATION PROTEASE"/>
    <property type="match status" value="1"/>
</dbReference>
<sequence length="161" mass="16747">MAFLIIGYGNTLRGDDGAGRRVVEALADTLPPGAAVSLHQLTPEWAETISHVDHVIFVDATESQIPGAVRCFPLSAAPGRPDSHAVTPDSLLFMAAALYGRAPSAHVVTIAGESFALSESLSVRVAAAVPIAAAMIHDLIGRFQATEADPFAGRHPVSSAR</sequence>
<dbReference type="EMBL" id="LN890655">
    <property type="protein sequence ID" value="CUS02024.2"/>
    <property type="molecule type" value="Genomic_DNA"/>
</dbReference>
<keyword evidence="2" id="KW-1185">Reference proteome</keyword>
<dbReference type="InterPro" id="IPR000671">
    <property type="entry name" value="Peptidase_A31"/>
</dbReference>
<dbReference type="SUPFAM" id="SSF53163">
    <property type="entry name" value="HybD-like"/>
    <property type="match status" value="1"/>
</dbReference>
<evidence type="ECO:0000313" key="2">
    <source>
        <dbReference type="Proteomes" id="UP000215027"/>
    </source>
</evidence>
<dbReference type="KEGG" id="pbf:CFX0092_A0143"/>